<evidence type="ECO:0000313" key="3">
    <source>
        <dbReference type="Proteomes" id="UP000282028"/>
    </source>
</evidence>
<dbReference type="PANTHER" id="PTHR43211">
    <property type="entry name" value="FUMARYLACETOACETATE HYDROLASE"/>
    <property type="match status" value="1"/>
</dbReference>
<dbReference type="InterPro" id="IPR011234">
    <property type="entry name" value="Fumarylacetoacetase-like_C"/>
</dbReference>
<sequence>MKLASYRRFGNERYRAGVVADQKVWDLAQLLPGAPDSISVLLEDWERWRPQLFELGDEPVWSNRAGGMFLNEVTLGSPIPRPSSFRDFYAFEAHVKTARAKRGLDMIPEWYDFPVFYFSNAAAFSGTEAVIRRPKATQWLDFELEIACVIGKEGIDIPVDRAAEYIAGYAVLNDWSARDLQREEVKVGLGPAKGKDFATSMGPWLVTPEELEDRKLPGPQGNRYDLTMTARVNGIEYSRGNFRDIHYTFAQMIARASADCPLYPGDVIGSGTVGTGCILELGADRYDWLKPGDVVELEVERLGVLRNRICDL</sequence>
<evidence type="ECO:0000313" key="2">
    <source>
        <dbReference type="EMBL" id="RNB68328.1"/>
    </source>
</evidence>
<comment type="caution">
    <text evidence="2">The sequence shown here is derived from an EMBL/GenBank/DDBJ whole genome shotgun (WGS) entry which is preliminary data.</text>
</comment>
<name>A0A3M8BY22_9BACL</name>
<keyword evidence="3" id="KW-1185">Reference proteome</keyword>
<dbReference type="AlphaFoldDB" id="A0A3M8BY22"/>
<proteinExistence type="predicted"/>
<feature type="domain" description="Fumarylacetoacetase-like C-terminal" evidence="1">
    <location>
        <begin position="85"/>
        <end position="309"/>
    </location>
</feature>
<dbReference type="InterPro" id="IPR036663">
    <property type="entry name" value="Fumarylacetoacetase_C_sf"/>
</dbReference>
<dbReference type="Gene3D" id="3.90.850.10">
    <property type="entry name" value="Fumarylacetoacetase-like, C-terminal domain"/>
    <property type="match status" value="1"/>
</dbReference>
<organism evidence="2 3">
    <name type="scientific">Brevibacillus invocatus</name>
    <dbReference type="NCBI Taxonomy" id="173959"/>
    <lineage>
        <taxon>Bacteria</taxon>
        <taxon>Bacillati</taxon>
        <taxon>Bacillota</taxon>
        <taxon>Bacilli</taxon>
        <taxon>Bacillales</taxon>
        <taxon>Paenibacillaceae</taxon>
        <taxon>Brevibacillus</taxon>
    </lineage>
</organism>
<protein>
    <submittedName>
        <fullName evidence="2">Fumarylacetoacetate hydrolase family protein</fullName>
    </submittedName>
</protein>
<dbReference type="Pfam" id="PF01557">
    <property type="entry name" value="FAA_hydrolase"/>
    <property type="match status" value="1"/>
</dbReference>
<dbReference type="GO" id="GO:0016787">
    <property type="term" value="F:hydrolase activity"/>
    <property type="evidence" value="ECO:0007669"/>
    <property type="project" value="UniProtKB-KW"/>
</dbReference>
<dbReference type="Proteomes" id="UP000282028">
    <property type="component" value="Unassembled WGS sequence"/>
</dbReference>
<gene>
    <name evidence="2" type="ORF">EDM52_21020</name>
</gene>
<dbReference type="RefSeq" id="WP_122910908.1">
    <property type="nucleotide sequence ID" value="NZ_CBCSBE010000019.1"/>
</dbReference>
<reference evidence="2 3" key="1">
    <citation type="submission" date="2018-10" db="EMBL/GenBank/DDBJ databases">
        <title>Phylogenomics of Brevibacillus.</title>
        <authorList>
            <person name="Dunlap C."/>
        </authorList>
    </citation>
    <scope>NUCLEOTIDE SEQUENCE [LARGE SCALE GENOMIC DNA]</scope>
    <source>
        <strain evidence="2 3">JCM 12215</strain>
    </source>
</reference>
<dbReference type="EMBL" id="RHHR01000045">
    <property type="protein sequence ID" value="RNB68328.1"/>
    <property type="molecule type" value="Genomic_DNA"/>
</dbReference>
<dbReference type="PANTHER" id="PTHR43211:SF1">
    <property type="entry name" value="BLL6422 PROTEIN"/>
    <property type="match status" value="1"/>
</dbReference>
<dbReference type="SUPFAM" id="SSF56529">
    <property type="entry name" value="FAH"/>
    <property type="match status" value="1"/>
</dbReference>
<evidence type="ECO:0000259" key="1">
    <source>
        <dbReference type="Pfam" id="PF01557"/>
    </source>
</evidence>
<dbReference type="OrthoDB" id="9805307at2"/>
<keyword evidence="2" id="KW-0378">Hydrolase</keyword>
<accession>A0A3M8BY22</accession>